<dbReference type="PANTHER" id="PTHR43309">
    <property type="entry name" value="5-OXOPROLINASE SUBUNIT C"/>
    <property type="match status" value="1"/>
</dbReference>
<feature type="domain" description="Carboxyltransferase" evidence="6">
    <location>
        <begin position="308"/>
        <end position="598"/>
    </location>
</feature>
<evidence type="ECO:0000313" key="7">
    <source>
        <dbReference type="EMBL" id="ASK65664.1"/>
    </source>
</evidence>
<feature type="region of interest" description="Disordered" evidence="4">
    <location>
        <begin position="518"/>
        <end position="543"/>
    </location>
</feature>
<dbReference type="InterPro" id="IPR003833">
    <property type="entry name" value="CT_C_D"/>
</dbReference>
<feature type="region of interest" description="Disordered" evidence="4">
    <location>
        <begin position="154"/>
        <end position="179"/>
    </location>
</feature>
<evidence type="ECO:0000259" key="6">
    <source>
        <dbReference type="SMART" id="SM00797"/>
    </source>
</evidence>
<dbReference type="GO" id="GO:0016787">
    <property type="term" value="F:hydrolase activity"/>
    <property type="evidence" value="ECO:0007669"/>
    <property type="project" value="UniProtKB-KW"/>
</dbReference>
<dbReference type="Pfam" id="PF02626">
    <property type="entry name" value="CT_A_B"/>
    <property type="match status" value="1"/>
</dbReference>
<proteinExistence type="predicted"/>
<evidence type="ECO:0000313" key="8">
    <source>
        <dbReference type="Proteomes" id="UP000198398"/>
    </source>
</evidence>
<dbReference type="OrthoDB" id="9768696at2"/>
<evidence type="ECO:0000256" key="3">
    <source>
        <dbReference type="ARBA" id="ARBA00022840"/>
    </source>
</evidence>
<dbReference type="Gene3D" id="3.30.1360.40">
    <property type="match status" value="1"/>
</dbReference>
<dbReference type="GO" id="GO:0005524">
    <property type="term" value="F:ATP binding"/>
    <property type="evidence" value="ECO:0007669"/>
    <property type="project" value="UniProtKB-KW"/>
</dbReference>
<organism evidence="7 8">
    <name type="scientific">Brachybacterium avium</name>
    <dbReference type="NCBI Taxonomy" id="2017485"/>
    <lineage>
        <taxon>Bacteria</taxon>
        <taxon>Bacillati</taxon>
        <taxon>Actinomycetota</taxon>
        <taxon>Actinomycetes</taxon>
        <taxon>Micrococcales</taxon>
        <taxon>Dermabacteraceae</taxon>
        <taxon>Brachybacterium</taxon>
    </lineage>
</organism>
<evidence type="ECO:0000256" key="2">
    <source>
        <dbReference type="ARBA" id="ARBA00022801"/>
    </source>
</evidence>
<protein>
    <submittedName>
        <fullName evidence="7">Allophanate hydrolase</fullName>
    </submittedName>
</protein>
<dbReference type="Proteomes" id="UP000198398">
    <property type="component" value="Chromosome"/>
</dbReference>
<dbReference type="SUPFAM" id="SSF50891">
    <property type="entry name" value="Cyclophilin-like"/>
    <property type="match status" value="2"/>
</dbReference>
<dbReference type="KEGG" id="brv:CFK39_07245"/>
<keyword evidence="8" id="KW-1185">Reference proteome</keyword>
<gene>
    <name evidence="7" type="ORF">CFK39_07245</name>
</gene>
<dbReference type="AlphaFoldDB" id="A0A220UBP9"/>
<keyword evidence="1" id="KW-0547">Nucleotide-binding</keyword>
<keyword evidence="2 7" id="KW-0378">Hydrolase</keyword>
<dbReference type="SMART" id="SM00797">
    <property type="entry name" value="AHS2"/>
    <property type="match status" value="1"/>
</dbReference>
<evidence type="ECO:0000259" key="5">
    <source>
        <dbReference type="SMART" id="SM00796"/>
    </source>
</evidence>
<dbReference type="EMBL" id="CP022316">
    <property type="protein sequence ID" value="ASK65664.1"/>
    <property type="molecule type" value="Genomic_DNA"/>
</dbReference>
<dbReference type="Gene3D" id="2.40.100.10">
    <property type="entry name" value="Cyclophilin-like"/>
    <property type="match status" value="2"/>
</dbReference>
<dbReference type="InterPro" id="IPR029000">
    <property type="entry name" value="Cyclophilin-like_dom_sf"/>
</dbReference>
<dbReference type="PANTHER" id="PTHR43309:SF3">
    <property type="entry name" value="5-OXOPROLINASE SUBUNIT C"/>
    <property type="match status" value="1"/>
</dbReference>
<accession>A0A220UBP9</accession>
<dbReference type="SUPFAM" id="SSF160467">
    <property type="entry name" value="PH0987 N-terminal domain-like"/>
    <property type="match status" value="1"/>
</dbReference>
<reference evidence="8" key="1">
    <citation type="submission" date="2017-07" db="EMBL/GenBank/DDBJ databases">
        <title>Brachybacterium sp. VR2415.</title>
        <authorList>
            <person name="Tak E.J."/>
            <person name="Bae J.-W."/>
        </authorList>
    </citation>
    <scope>NUCLEOTIDE SEQUENCE [LARGE SCALE GENOMIC DNA]</scope>
    <source>
        <strain evidence="8">VR2415</strain>
    </source>
</reference>
<evidence type="ECO:0000256" key="1">
    <source>
        <dbReference type="ARBA" id="ARBA00022741"/>
    </source>
</evidence>
<name>A0A220UBP9_9MICO</name>
<dbReference type="InterPro" id="IPR052708">
    <property type="entry name" value="PxpC"/>
</dbReference>
<feature type="domain" description="Carboxyltransferase" evidence="5">
    <location>
        <begin position="22"/>
        <end position="232"/>
    </location>
</feature>
<dbReference type="Pfam" id="PF02682">
    <property type="entry name" value="CT_C_D"/>
    <property type="match status" value="2"/>
</dbReference>
<evidence type="ECO:0000256" key="4">
    <source>
        <dbReference type="SAM" id="MobiDB-lite"/>
    </source>
</evidence>
<keyword evidence="3" id="KW-0067">ATP-binding</keyword>
<dbReference type="RefSeq" id="WP_089064905.1">
    <property type="nucleotide sequence ID" value="NZ_CP022316.1"/>
</dbReference>
<sequence length="598" mass="61016">MSRDPAPRPLRLDRTGRVDPPLAVHRAGEAALLAEYPDTRDVLVAAAAVSELAPPHLLDLVPAERTLLLVGAAARDLSALAALLHDLPPATSQDGAAAEVTVGVIYDGEDLAEVAELLGMSPAALIAAHSATTWTAAFGGFAPGFSYLLPDTPAEPARPADTAQPIDTAQPAGPPWEVPRRVEPRTAVPAGAVGLAARYCGIYPRPSPGGWQLIGRSDAALFDPEREPPALLTPGTRVHFAPQRATARTSLPASTFAQVAREAVAVPGRLGRRRSAAMPSDPALPVLEVLLPGPRSLLEDTGRPGRAASGVSSSGAFDRGAMLRANLAVGNPASAAVLEIMAGPLQLRARAAVVVALSGARAIVGLHRADADSADLELDPEQSHEQPLALDAGDRLELGAVTEGLRLVLAVRGGLRGVGTTGAVLGSLSHDTLSTLGPAPLAAGDLLTVGPQQGLDAVPTPAPAPDPAAARGSAVIAVDDAAPSLEIPVHAGPRDALLGAPALDQLLSTTWTVRPDSDRVGVRLDGDPLTPPADSGSRASEPMMPGAIQVPPSGLPVVFGPDHPTTGGYPVIAVATRVGLDQLSQARAGTTLRFLLAK</sequence>
<dbReference type="InterPro" id="IPR003778">
    <property type="entry name" value="CT_A_B"/>
</dbReference>
<dbReference type="SMART" id="SM00796">
    <property type="entry name" value="AHS1"/>
    <property type="match status" value="1"/>
</dbReference>